<comment type="caution">
    <text evidence="2">The sequence shown here is derived from an EMBL/GenBank/DDBJ whole genome shotgun (WGS) entry which is preliminary data.</text>
</comment>
<dbReference type="EMBL" id="BQNB010021212">
    <property type="protein sequence ID" value="GJU04055.1"/>
    <property type="molecule type" value="Genomic_DNA"/>
</dbReference>
<feature type="compositionally biased region" description="Polar residues" evidence="1">
    <location>
        <begin position="24"/>
        <end position="33"/>
    </location>
</feature>
<reference evidence="2" key="2">
    <citation type="submission" date="2022-01" db="EMBL/GenBank/DDBJ databases">
        <authorList>
            <person name="Yamashiro T."/>
            <person name="Shiraishi A."/>
            <person name="Satake H."/>
            <person name="Nakayama K."/>
        </authorList>
    </citation>
    <scope>NUCLEOTIDE SEQUENCE</scope>
</reference>
<accession>A0ABQ5IWG0</accession>
<gene>
    <name evidence="2" type="ORF">Tco_1114393</name>
</gene>
<dbReference type="Proteomes" id="UP001151760">
    <property type="component" value="Unassembled WGS sequence"/>
</dbReference>
<protein>
    <submittedName>
        <fullName evidence="2">Uncharacterized protein</fullName>
    </submittedName>
</protein>
<keyword evidence="3" id="KW-1185">Reference proteome</keyword>
<organism evidence="2 3">
    <name type="scientific">Tanacetum coccineum</name>
    <dbReference type="NCBI Taxonomy" id="301880"/>
    <lineage>
        <taxon>Eukaryota</taxon>
        <taxon>Viridiplantae</taxon>
        <taxon>Streptophyta</taxon>
        <taxon>Embryophyta</taxon>
        <taxon>Tracheophyta</taxon>
        <taxon>Spermatophyta</taxon>
        <taxon>Magnoliopsida</taxon>
        <taxon>eudicotyledons</taxon>
        <taxon>Gunneridae</taxon>
        <taxon>Pentapetalae</taxon>
        <taxon>asterids</taxon>
        <taxon>campanulids</taxon>
        <taxon>Asterales</taxon>
        <taxon>Asteraceae</taxon>
        <taxon>Asteroideae</taxon>
        <taxon>Anthemideae</taxon>
        <taxon>Anthemidinae</taxon>
        <taxon>Tanacetum</taxon>
    </lineage>
</organism>
<evidence type="ECO:0000256" key="1">
    <source>
        <dbReference type="SAM" id="MobiDB-lite"/>
    </source>
</evidence>
<evidence type="ECO:0000313" key="3">
    <source>
        <dbReference type="Proteomes" id="UP001151760"/>
    </source>
</evidence>
<proteinExistence type="predicted"/>
<reference evidence="2" key="1">
    <citation type="journal article" date="2022" name="Int. J. Mol. Sci.">
        <title>Draft Genome of Tanacetum Coccineum: Genomic Comparison of Closely Related Tanacetum-Family Plants.</title>
        <authorList>
            <person name="Yamashiro T."/>
            <person name="Shiraishi A."/>
            <person name="Nakayama K."/>
            <person name="Satake H."/>
        </authorList>
    </citation>
    <scope>NUCLEOTIDE SEQUENCE</scope>
</reference>
<sequence>MNSYMTENPTYDGEDSSNGEDSRLMQNLPSSTPYVPPTKNDWDILFQPMFDEYFNPPPSVISLVYATATPRPADPTGSP</sequence>
<feature type="region of interest" description="Disordered" evidence="1">
    <location>
        <begin position="1"/>
        <end position="37"/>
    </location>
</feature>
<evidence type="ECO:0000313" key="2">
    <source>
        <dbReference type="EMBL" id="GJU04055.1"/>
    </source>
</evidence>
<name>A0ABQ5IWG0_9ASTR</name>